<dbReference type="NCBIfam" id="TIGR02687">
    <property type="entry name" value="BREX-1 system phosphatase PglZ type A"/>
    <property type="match status" value="1"/>
</dbReference>
<dbReference type="InterPro" id="IPR014060">
    <property type="entry name" value="PglZ"/>
</dbReference>
<comment type="caution">
    <text evidence="1">The sequence shown here is derived from an EMBL/GenBank/DDBJ whole genome shotgun (WGS) entry which is preliminary data.</text>
</comment>
<dbReference type="OrthoDB" id="9769734at2"/>
<proteinExistence type="predicted"/>
<dbReference type="STRING" id="2518989.IMCC3088_1860"/>
<keyword evidence="2" id="KW-1185">Reference proteome</keyword>
<protein>
    <submittedName>
        <fullName evidence="1">Putative cytoplasmic protein</fullName>
    </submittedName>
</protein>
<dbReference type="RefSeq" id="WP_009576094.1">
    <property type="nucleotide sequence ID" value="NZ_AEIG01000055.1"/>
</dbReference>
<dbReference type="Gene3D" id="3.40.720.10">
    <property type="entry name" value="Alkaline Phosphatase, subunit A"/>
    <property type="match status" value="1"/>
</dbReference>
<dbReference type="Pfam" id="PF08665">
    <property type="entry name" value="PglZ"/>
    <property type="match status" value="1"/>
</dbReference>
<dbReference type="Proteomes" id="UP000005615">
    <property type="component" value="Unassembled WGS sequence"/>
</dbReference>
<name>F3L2T6_9GAMM</name>
<dbReference type="SUPFAM" id="SSF53649">
    <property type="entry name" value="Alkaline phosphatase-like"/>
    <property type="match status" value="1"/>
</dbReference>
<dbReference type="EMBL" id="AEIG01000055">
    <property type="protein sequence ID" value="EGG29404.1"/>
    <property type="molecule type" value="Genomic_DNA"/>
</dbReference>
<dbReference type="InterPro" id="IPR017850">
    <property type="entry name" value="Alkaline_phosphatase_core_sf"/>
</dbReference>
<sequence length="849" mass="96787">MTQNRIQQNLARLFERQRIVFWYDDKKEFREAFESLEMEGVEKAEIQSNEFTLKHRILREEPKQNFLLYCEDKEPEYLNNWLLDVQLHSAVFRTDQSAIWLSEMNLPPDFADVVTEHEAFFDAGRAPKQAETRKQKLLDLLQPDDLKQHVRLKMLAVCADLHQLADVRLDVICENLFDELVEDTQPRFALIERCNLTGVLWEQIERHYGYVSETPSVKDFSIELFKSCYALSITNPKASDKAALNNDALVLFKRWKDSRKHEDVFESLSGSYAELLDIESDLNNRDLRDVIEMDYYRLIDQKIIVDLVKAVSQRTLSEGEVTKYCRERRQSHWYGAFKHLYTAIEVASQFLSALDTVQLNMSSTSDAVHGYVRHWYKIDQMYRKFIHALKSSGQMTLLNNLVDTVENLYTNRFLSPLATQWQGQVDAMDKWSVPDVIPQRQFYSNWVKRYSNRGSKICVIISDAFRYEAAEEMIGRINGEKRYQASLSHMLSSLPSYTQLGMASLLPSNGGEFTISDSDGSVSIGGVSTQGTANRDKLIKAALGDTACAQQAKSILDMTQSEGRELFKNHDVIYIYHNRIDHAGDKMQSEGEAFDATERTFDDLMILIKKLAAYNASNILITADHGFIYQNKPLDESDFLSADASGEVHYRDRRFLLGKGLSAPESIKVFSPEQLGLSGDVHAAIPKGIQRLRLSGSGSRFVHGGATLQEVIVPVISVNKSRQDDVAVVEVDLLRGGTNIISAGQLSVTLYQTEAVTDKLKPRQLRCGIYTSSGQLISDAHNVTMDLTSDNAREREMKLRFVLTQDADAANNQEVSLKLEEQVAGTNQYTEYKQLKYTIRRSFTSDFDF</sequence>
<organism evidence="1 2">
    <name type="scientific">Aequoribacter fuscus</name>
    <dbReference type="NCBI Taxonomy" id="2518989"/>
    <lineage>
        <taxon>Bacteria</taxon>
        <taxon>Pseudomonadati</taxon>
        <taxon>Pseudomonadota</taxon>
        <taxon>Gammaproteobacteria</taxon>
        <taxon>Cellvibrionales</taxon>
        <taxon>Halieaceae</taxon>
        <taxon>Aequoribacter</taxon>
    </lineage>
</organism>
<evidence type="ECO:0000313" key="1">
    <source>
        <dbReference type="EMBL" id="EGG29404.1"/>
    </source>
</evidence>
<gene>
    <name evidence="1" type="ORF">IMCC3088_1860</name>
</gene>
<accession>F3L2T6</accession>
<evidence type="ECO:0000313" key="2">
    <source>
        <dbReference type="Proteomes" id="UP000005615"/>
    </source>
</evidence>
<dbReference type="AlphaFoldDB" id="F3L2T6"/>
<reference evidence="1 2" key="1">
    <citation type="journal article" date="2011" name="J. Bacteriol.">
        <title>Genome sequence of strain IMCC3088, a proteorhodopsin-containing marine bacterium belonging to the OM60/NOR5 clade.</title>
        <authorList>
            <person name="Jang Y."/>
            <person name="Oh H.M."/>
            <person name="Kang I."/>
            <person name="Lee K."/>
            <person name="Yang S.J."/>
            <person name="Cho J.C."/>
        </authorList>
    </citation>
    <scope>NUCLEOTIDE SEQUENCE [LARGE SCALE GENOMIC DNA]</scope>
    <source>
        <strain evidence="1 2">IMCC3088</strain>
    </source>
</reference>
<dbReference type="eggNOG" id="COG1524">
    <property type="taxonomic scope" value="Bacteria"/>
</dbReference>